<reference evidence="1" key="1">
    <citation type="submission" date="2016-07" db="EMBL/GenBank/DDBJ databases">
        <authorList>
            <person name="Bretaudeau A."/>
        </authorList>
    </citation>
    <scope>NUCLEOTIDE SEQUENCE</scope>
    <source>
        <strain evidence="1">Rice</strain>
        <tissue evidence="1">Whole body</tissue>
    </source>
</reference>
<evidence type="ECO:0000313" key="1">
    <source>
        <dbReference type="EMBL" id="SOQ55012.1"/>
    </source>
</evidence>
<dbReference type="EMBL" id="ODYU01010123">
    <property type="protein sequence ID" value="SOQ55012.1"/>
    <property type="molecule type" value="Genomic_DNA"/>
</dbReference>
<dbReference type="AlphaFoldDB" id="A0A2H1WPX6"/>
<organism evidence="1">
    <name type="scientific">Spodoptera frugiperda</name>
    <name type="common">Fall armyworm</name>
    <dbReference type="NCBI Taxonomy" id="7108"/>
    <lineage>
        <taxon>Eukaryota</taxon>
        <taxon>Metazoa</taxon>
        <taxon>Ecdysozoa</taxon>
        <taxon>Arthropoda</taxon>
        <taxon>Hexapoda</taxon>
        <taxon>Insecta</taxon>
        <taxon>Pterygota</taxon>
        <taxon>Neoptera</taxon>
        <taxon>Endopterygota</taxon>
        <taxon>Lepidoptera</taxon>
        <taxon>Glossata</taxon>
        <taxon>Ditrysia</taxon>
        <taxon>Noctuoidea</taxon>
        <taxon>Noctuidae</taxon>
        <taxon>Amphipyrinae</taxon>
        <taxon>Spodoptera</taxon>
    </lineage>
</organism>
<gene>
    <name evidence="1" type="ORF">SFRICE_016034</name>
</gene>
<name>A0A2H1WPX6_SPOFR</name>
<sequence>MDDKLLYVKLCKCVANVKASTILNIGYNVLYIVHLGRYNNVSSFLMGKNHTMTSPAIGETRGSVRLLLAKNHSVPTPGSLQMLLKMNNCMISKKTKTESSLRPHQGMRYHVCERLICSCDSV</sequence>
<proteinExistence type="predicted"/>
<protein>
    <submittedName>
        <fullName evidence="1">SFRICE_016034</fullName>
    </submittedName>
</protein>
<accession>A0A2H1WPX6</accession>